<comment type="function">
    <text evidence="9">Essential cell division protein.</text>
</comment>
<dbReference type="STRING" id="234267.Acid_7309"/>
<dbReference type="InterPro" id="IPR013685">
    <property type="entry name" value="POTRA_FtsQ_type"/>
</dbReference>
<organism evidence="11">
    <name type="scientific">Solibacter usitatus (strain Ellin6076)</name>
    <dbReference type="NCBI Taxonomy" id="234267"/>
    <lineage>
        <taxon>Bacteria</taxon>
        <taxon>Pseudomonadati</taxon>
        <taxon>Acidobacteriota</taxon>
        <taxon>Terriglobia</taxon>
        <taxon>Bryobacterales</taxon>
        <taxon>Solibacteraceae</taxon>
        <taxon>Candidatus Solibacter</taxon>
    </lineage>
</organism>
<dbReference type="HAMAP" id="MF_00911">
    <property type="entry name" value="FtsQ_subfam"/>
    <property type="match status" value="1"/>
</dbReference>
<dbReference type="InterPro" id="IPR005548">
    <property type="entry name" value="Cell_div_FtsQ/DivIB_C"/>
</dbReference>
<evidence type="ECO:0000256" key="3">
    <source>
        <dbReference type="ARBA" id="ARBA00022519"/>
    </source>
</evidence>
<evidence type="ECO:0000256" key="7">
    <source>
        <dbReference type="ARBA" id="ARBA00023136"/>
    </source>
</evidence>
<dbReference type="Pfam" id="PF03799">
    <property type="entry name" value="FtsQ_DivIB_C"/>
    <property type="match status" value="1"/>
</dbReference>
<dbReference type="PROSITE" id="PS51779">
    <property type="entry name" value="POTRA"/>
    <property type="match status" value="1"/>
</dbReference>
<reference evidence="11" key="1">
    <citation type="submission" date="2006-10" db="EMBL/GenBank/DDBJ databases">
        <title>Complete sequence of Solibacter usitatus Ellin6076.</title>
        <authorList>
            <consortium name="US DOE Joint Genome Institute"/>
            <person name="Copeland A."/>
            <person name="Lucas S."/>
            <person name="Lapidus A."/>
            <person name="Barry K."/>
            <person name="Detter J.C."/>
            <person name="Glavina del Rio T."/>
            <person name="Hammon N."/>
            <person name="Israni S."/>
            <person name="Dalin E."/>
            <person name="Tice H."/>
            <person name="Pitluck S."/>
            <person name="Thompson L.S."/>
            <person name="Brettin T."/>
            <person name="Bruce D."/>
            <person name="Han C."/>
            <person name="Tapia R."/>
            <person name="Gilna P."/>
            <person name="Schmutz J."/>
            <person name="Larimer F."/>
            <person name="Land M."/>
            <person name="Hauser L."/>
            <person name="Kyrpides N."/>
            <person name="Mikhailova N."/>
            <person name="Janssen P.H."/>
            <person name="Kuske C.R."/>
            <person name="Richardson P."/>
        </authorList>
    </citation>
    <scope>NUCLEOTIDE SEQUENCE</scope>
    <source>
        <strain evidence="11">Ellin6076</strain>
    </source>
</reference>
<dbReference type="KEGG" id="sus:Acid_7309"/>
<evidence type="ECO:0000256" key="6">
    <source>
        <dbReference type="ARBA" id="ARBA00022989"/>
    </source>
</evidence>
<comment type="similarity">
    <text evidence="9">Belongs to the FtsQ/DivIB family. FtsQ subfamily.</text>
</comment>
<dbReference type="OrthoDB" id="9783091at2"/>
<accession>Q01Q50</accession>
<keyword evidence="4 9" id="KW-0132">Cell division</keyword>
<dbReference type="EMBL" id="CP000473">
    <property type="protein sequence ID" value="ABJ88220.1"/>
    <property type="molecule type" value="Genomic_DNA"/>
</dbReference>
<dbReference type="HOGENOM" id="CLU_1073251_0_0_0"/>
<keyword evidence="5 9" id="KW-0812">Transmembrane</keyword>
<dbReference type="InterPro" id="IPR034746">
    <property type="entry name" value="POTRA"/>
</dbReference>
<dbReference type="AlphaFoldDB" id="Q01Q50"/>
<keyword evidence="8 9" id="KW-0131">Cell cycle</keyword>
<keyword evidence="3" id="KW-0997">Cell inner membrane</keyword>
<name>Q01Q50_SOLUE</name>
<dbReference type="Gene3D" id="3.40.50.11690">
    <property type="entry name" value="Cell division protein FtsQ/DivIB"/>
    <property type="match status" value="1"/>
</dbReference>
<dbReference type="PANTHER" id="PTHR35851">
    <property type="entry name" value="CELL DIVISION PROTEIN FTSQ"/>
    <property type="match status" value="1"/>
</dbReference>
<evidence type="ECO:0000256" key="4">
    <source>
        <dbReference type="ARBA" id="ARBA00022618"/>
    </source>
</evidence>
<protein>
    <recommendedName>
        <fullName evidence="9">Cell division protein FtsQ</fullName>
    </recommendedName>
</protein>
<feature type="transmembrane region" description="Helical" evidence="9">
    <location>
        <begin position="20"/>
        <end position="39"/>
    </location>
</feature>
<dbReference type="Pfam" id="PF08478">
    <property type="entry name" value="POTRA_1"/>
    <property type="match status" value="1"/>
</dbReference>
<comment type="subcellular location">
    <subcellularLocation>
        <location evidence="9">Cell membrane</location>
        <topology evidence="9">Single-pass type II membrane protein</topology>
    </subcellularLocation>
    <subcellularLocation>
        <location evidence="1">Membrane</location>
    </subcellularLocation>
    <text evidence="9">Localizes to the division septum.</text>
</comment>
<evidence type="ECO:0000256" key="1">
    <source>
        <dbReference type="ARBA" id="ARBA00004370"/>
    </source>
</evidence>
<dbReference type="InterPro" id="IPR026579">
    <property type="entry name" value="FtsQ"/>
</dbReference>
<keyword evidence="7 9" id="KW-0472">Membrane</keyword>
<dbReference type="InParanoid" id="Q01Q50"/>
<dbReference type="InterPro" id="IPR045335">
    <property type="entry name" value="FtsQ_C_sf"/>
</dbReference>
<keyword evidence="6 9" id="KW-1133">Transmembrane helix</keyword>
<sequence precursor="true">MARESKKQQSQQPSRFNWRVLLGIVAFGVVGVSTAVGGYKVSLYVSSDPQFTLSRDHKDALTVQGLVYASRSKVQRVFAADFDHSVFSVPLGERRRRLLAIDWVEDASVSRVWPDRLVVRIRERKPVAFVSFRSGVLLIDAHGVLLEPPAQAQFAFPVLDGVREDQTEPQRKEHVRAFLQVQEDMGFLAKDVSEVDTTDPENIRIVSQVEHRVVTLLIGDGNYARRYQNFVNHYPEIKKRSPEAKAFDLRLDDRITVKE</sequence>
<dbReference type="PANTHER" id="PTHR35851:SF1">
    <property type="entry name" value="CELL DIVISION PROTEIN FTSQ"/>
    <property type="match status" value="1"/>
</dbReference>
<keyword evidence="2 9" id="KW-1003">Cell membrane</keyword>
<dbReference type="GO" id="GO:0032153">
    <property type="term" value="C:cell division site"/>
    <property type="evidence" value="ECO:0007669"/>
    <property type="project" value="UniProtKB-UniRule"/>
</dbReference>
<gene>
    <name evidence="9" type="primary">ftsQ</name>
    <name evidence="11" type="ordered locus">Acid_7309</name>
</gene>
<dbReference type="GO" id="GO:0090529">
    <property type="term" value="P:cell septum assembly"/>
    <property type="evidence" value="ECO:0007669"/>
    <property type="project" value="InterPro"/>
</dbReference>
<evidence type="ECO:0000259" key="10">
    <source>
        <dbReference type="PROSITE" id="PS51779"/>
    </source>
</evidence>
<feature type="domain" description="POTRA" evidence="10">
    <location>
        <begin position="56"/>
        <end position="124"/>
    </location>
</feature>
<dbReference type="Gene3D" id="3.10.20.310">
    <property type="entry name" value="membrane protein fhac"/>
    <property type="match status" value="1"/>
</dbReference>
<dbReference type="FunCoup" id="Q01Q50">
    <property type="interactions" value="49"/>
</dbReference>
<dbReference type="GO" id="GO:0005886">
    <property type="term" value="C:plasma membrane"/>
    <property type="evidence" value="ECO:0007669"/>
    <property type="project" value="UniProtKB-SubCell"/>
</dbReference>
<evidence type="ECO:0000313" key="11">
    <source>
        <dbReference type="EMBL" id="ABJ88220.1"/>
    </source>
</evidence>
<evidence type="ECO:0000256" key="9">
    <source>
        <dbReference type="HAMAP-Rule" id="MF_00911"/>
    </source>
</evidence>
<evidence type="ECO:0000256" key="8">
    <source>
        <dbReference type="ARBA" id="ARBA00023306"/>
    </source>
</evidence>
<proteinExistence type="inferred from homology"/>
<evidence type="ECO:0000256" key="5">
    <source>
        <dbReference type="ARBA" id="ARBA00022692"/>
    </source>
</evidence>
<dbReference type="eggNOG" id="COG1589">
    <property type="taxonomic scope" value="Bacteria"/>
</dbReference>
<dbReference type="GO" id="GO:0043093">
    <property type="term" value="P:FtsZ-dependent cytokinesis"/>
    <property type="evidence" value="ECO:0007669"/>
    <property type="project" value="UniProtKB-UniRule"/>
</dbReference>
<evidence type="ECO:0000256" key="2">
    <source>
        <dbReference type="ARBA" id="ARBA00022475"/>
    </source>
</evidence>